<reference evidence="5" key="1">
    <citation type="journal article" date="2019" name="Int. J. Syst. Evol. Microbiol.">
        <title>The Global Catalogue of Microorganisms (GCM) 10K type strain sequencing project: providing services to taxonomists for standard genome sequencing and annotation.</title>
        <authorList>
            <consortium name="The Broad Institute Genomics Platform"/>
            <consortium name="The Broad Institute Genome Sequencing Center for Infectious Disease"/>
            <person name="Wu L."/>
            <person name="Ma J."/>
        </authorList>
    </citation>
    <scope>NUCLEOTIDE SEQUENCE [LARGE SCALE GENOMIC DNA]</scope>
    <source>
        <strain evidence="5">JCM 18127</strain>
    </source>
</reference>
<organism evidence="4 5">
    <name type="scientific">Nocardioides nanhaiensis</name>
    <dbReference type="NCBI Taxonomy" id="1476871"/>
    <lineage>
        <taxon>Bacteria</taxon>
        <taxon>Bacillati</taxon>
        <taxon>Actinomycetota</taxon>
        <taxon>Actinomycetes</taxon>
        <taxon>Propionibacteriales</taxon>
        <taxon>Nocardioidaceae</taxon>
        <taxon>Nocardioides</taxon>
    </lineage>
</organism>
<evidence type="ECO:0000313" key="5">
    <source>
        <dbReference type="Proteomes" id="UP001500621"/>
    </source>
</evidence>
<dbReference type="SUPFAM" id="SSF48613">
    <property type="entry name" value="Heme oxygenase-like"/>
    <property type="match status" value="1"/>
</dbReference>
<dbReference type="EMBL" id="BAABIM010000004">
    <property type="protein sequence ID" value="GAA4696261.1"/>
    <property type="molecule type" value="Genomic_DNA"/>
</dbReference>
<dbReference type="CDD" id="cd19165">
    <property type="entry name" value="HemeO"/>
    <property type="match status" value="1"/>
</dbReference>
<dbReference type="Gene3D" id="1.20.910.10">
    <property type="entry name" value="Heme oxygenase-like"/>
    <property type="match status" value="1"/>
</dbReference>
<evidence type="ECO:0000256" key="3">
    <source>
        <dbReference type="ARBA" id="ARBA00023004"/>
    </source>
</evidence>
<evidence type="ECO:0000256" key="2">
    <source>
        <dbReference type="ARBA" id="ARBA00022723"/>
    </source>
</evidence>
<dbReference type="PRINTS" id="PR00088">
    <property type="entry name" value="HAEMOXYGNASE"/>
</dbReference>
<dbReference type="Pfam" id="PF01126">
    <property type="entry name" value="Heme_oxygenase"/>
    <property type="match status" value="1"/>
</dbReference>
<keyword evidence="5" id="KW-1185">Reference proteome</keyword>
<dbReference type="InterPro" id="IPR016053">
    <property type="entry name" value="Haem_Oase-like"/>
</dbReference>
<dbReference type="InterPro" id="IPR002051">
    <property type="entry name" value="Haem_Oase"/>
</dbReference>
<keyword evidence="3" id="KW-0408">Iron</keyword>
<comment type="caution">
    <text evidence="4">The sequence shown here is derived from an EMBL/GenBank/DDBJ whole genome shotgun (WGS) entry which is preliminary data.</text>
</comment>
<gene>
    <name evidence="4" type="ORF">GCM10023226_38350</name>
</gene>
<sequence length="225" mass="23877">MTVLDAAPALPRLSTAMREGSRAEHEAAEGSLFMSELLAGRISPAGYAAYLRRLRVVYAALEGAVRRQASDPVVAAVADPALERLAALDADLAHWAPGTDPAAPLDAVDSPAAHAYADRITAAEAWGGLLAAHHYTRYLGDLSGGQAIGRLLDREFSLDGAGTAFYAFPGIPKPKPYKDAYRARLDALGLGEAEVDRIVGEVKAAFGLNQALFAELGEQVERLRR</sequence>
<dbReference type="PIRSF" id="PIRSF000343">
    <property type="entry name" value="Haem_Oase"/>
    <property type="match status" value="1"/>
</dbReference>
<dbReference type="PANTHER" id="PTHR10720:SF0">
    <property type="entry name" value="HEME OXYGENASE"/>
    <property type="match status" value="1"/>
</dbReference>
<evidence type="ECO:0000256" key="1">
    <source>
        <dbReference type="ARBA" id="ARBA00022617"/>
    </source>
</evidence>
<dbReference type="PANTHER" id="PTHR10720">
    <property type="entry name" value="HEME OXYGENASE"/>
    <property type="match status" value="1"/>
</dbReference>
<keyword evidence="2" id="KW-0479">Metal-binding</keyword>
<proteinExistence type="predicted"/>
<dbReference type="InterPro" id="IPR016084">
    <property type="entry name" value="Haem_Oase-like_multi-hlx"/>
</dbReference>
<protein>
    <submittedName>
        <fullName evidence="4">Biliverdin-producing heme oxygenase</fullName>
    </submittedName>
</protein>
<dbReference type="Proteomes" id="UP001500621">
    <property type="component" value="Unassembled WGS sequence"/>
</dbReference>
<evidence type="ECO:0000313" key="4">
    <source>
        <dbReference type="EMBL" id="GAA4696261.1"/>
    </source>
</evidence>
<keyword evidence="1" id="KW-0349">Heme</keyword>
<name>A0ABP8WVL1_9ACTN</name>
<accession>A0ABP8WVL1</accession>